<evidence type="ECO:0000256" key="2">
    <source>
        <dbReference type="SAM" id="Phobius"/>
    </source>
</evidence>
<dbReference type="EMBL" id="LT629693">
    <property type="protein sequence ID" value="SDK42131.1"/>
    <property type="molecule type" value="Genomic_DNA"/>
</dbReference>
<name>A0ABY0QH82_9BRAD</name>
<keyword evidence="2" id="KW-0812">Transmembrane</keyword>
<organism evidence="3 4">
    <name type="scientific">Bradyrhizobium ottawaense</name>
    <dbReference type="NCBI Taxonomy" id="931866"/>
    <lineage>
        <taxon>Bacteria</taxon>
        <taxon>Pseudomonadati</taxon>
        <taxon>Pseudomonadota</taxon>
        <taxon>Alphaproteobacteria</taxon>
        <taxon>Hyphomicrobiales</taxon>
        <taxon>Nitrobacteraceae</taxon>
        <taxon>Bradyrhizobium</taxon>
    </lineage>
</organism>
<dbReference type="Proteomes" id="UP000198803">
    <property type="component" value="Chromosome I"/>
</dbReference>
<accession>A0ABY0QH82</accession>
<feature type="transmembrane region" description="Helical" evidence="2">
    <location>
        <begin position="54"/>
        <end position="74"/>
    </location>
</feature>
<feature type="compositionally biased region" description="Basic and acidic residues" evidence="1">
    <location>
        <begin position="29"/>
        <end position="44"/>
    </location>
</feature>
<protein>
    <submittedName>
        <fullName evidence="3">Uncharacterized protein</fullName>
    </submittedName>
</protein>
<evidence type="ECO:0000256" key="1">
    <source>
        <dbReference type="SAM" id="MobiDB-lite"/>
    </source>
</evidence>
<dbReference type="RefSeq" id="WP_091977189.1">
    <property type="nucleotide sequence ID" value="NZ_LT629693.1"/>
</dbReference>
<keyword evidence="2" id="KW-0472">Membrane</keyword>
<gene>
    <name evidence="3" type="ORF">SAMN05444163_8070</name>
</gene>
<keyword evidence="4" id="KW-1185">Reference proteome</keyword>
<evidence type="ECO:0000313" key="3">
    <source>
        <dbReference type="EMBL" id="SDK42131.1"/>
    </source>
</evidence>
<proteinExistence type="predicted"/>
<keyword evidence="2" id="KW-1133">Transmembrane helix</keyword>
<feature type="region of interest" description="Disordered" evidence="1">
    <location>
        <begin position="29"/>
        <end position="49"/>
    </location>
</feature>
<evidence type="ECO:0000313" key="4">
    <source>
        <dbReference type="Proteomes" id="UP000198803"/>
    </source>
</evidence>
<reference evidence="3 4" key="1">
    <citation type="submission" date="2016-10" db="EMBL/GenBank/DDBJ databases">
        <authorList>
            <person name="Varghese N."/>
            <person name="Submissions S."/>
        </authorList>
    </citation>
    <scope>NUCLEOTIDE SEQUENCE [LARGE SCALE GENOMIC DNA]</scope>
    <source>
        <strain evidence="3 4">GAS524</strain>
    </source>
</reference>
<sequence>MNAIDRFNALPADRREAILDRAEELIRAERAGRSAPESNRHAADADGPGTGANIVLVFIVLLGIWLPAFVAWAIR</sequence>